<keyword evidence="6 9" id="KW-0406">Ion transport</keyword>
<dbReference type="PANTHER" id="PTHR11893">
    <property type="entry name" value="INNEXIN"/>
    <property type="match status" value="1"/>
</dbReference>
<keyword evidence="4 9" id="KW-0812">Transmembrane</keyword>
<evidence type="ECO:0000313" key="11">
    <source>
        <dbReference type="EMBL" id="VDO58616.1"/>
    </source>
</evidence>
<comment type="similarity">
    <text evidence="9">Belongs to the pannexin family.</text>
</comment>
<keyword evidence="12" id="KW-1185">Reference proteome</keyword>
<evidence type="ECO:0000256" key="6">
    <source>
        <dbReference type="ARBA" id="ARBA00023065"/>
    </source>
</evidence>
<keyword evidence="8 9" id="KW-0407">Ion channel</keyword>
<keyword evidence="7 9" id="KW-0472">Membrane</keyword>
<feature type="transmembrane region" description="Helical" evidence="9">
    <location>
        <begin position="207"/>
        <end position="232"/>
    </location>
</feature>
<name>A0A183LII3_9TREM</name>
<feature type="transmembrane region" description="Helical" evidence="9">
    <location>
        <begin position="107"/>
        <end position="124"/>
    </location>
</feature>
<dbReference type="Pfam" id="PF00876">
    <property type="entry name" value="Innexin"/>
    <property type="match status" value="1"/>
</dbReference>
<feature type="transmembrane region" description="Helical" evidence="9">
    <location>
        <begin position="32"/>
        <end position="50"/>
    </location>
</feature>
<evidence type="ECO:0000256" key="5">
    <source>
        <dbReference type="ARBA" id="ARBA00022989"/>
    </source>
</evidence>
<reference evidence="11 12" key="1">
    <citation type="submission" date="2018-11" db="EMBL/GenBank/DDBJ databases">
        <authorList>
            <consortium name="Pathogen Informatics"/>
        </authorList>
    </citation>
    <scope>NUCLEOTIDE SEQUENCE [LARGE SCALE GENOMIC DNA]</scope>
    <source>
        <strain evidence="11 12">Zambia</strain>
    </source>
</reference>
<dbReference type="InterPro" id="IPR000990">
    <property type="entry name" value="Innexin"/>
</dbReference>
<evidence type="ECO:0000256" key="1">
    <source>
        <dbReference type="ARBA" id="ARBA00004651"/>
    </source>
</evidence>
<keyword evidence="3" id="KW-1003">Cell membrane</keyword>
<dbReference type="PROSITE" id="PS51013">
    <property type="entry name" value="PANNEXIN"/>
    <property type="match status" value="1"/>
</dbReference>
<dbReference type="GO" id="GO:0005243">
    <property type="term" value="F:gap junction channel activity"/>
    <property type="evidence" value="ECO:0007669"/>
    <property type="project" value="TreeGrafter"/>
</dbReference>
<evidence type="ECO:0000256" key="3">
    <source>
        <dbReference type="ARBA" id="ARBA00022475"/>
    </source>
</evidence>
<evidence type="ECO:0000256" key="8">
    <source>
        <dbReference type="ARBA" id="ARBA00023303"/>
    </source>
</evidence>
<dbReference type="GO" id="GO:0005921">
    <property type="term" value="C:gap junction"/>
    <property type="evidence" value="ECO:0007669"/>
    <property type="project" value="UniProtKB-UniRule"/>
</dbReference>
<proteinExistence type="inferred from homology"/>
<dbReference type="AlphaFoldDB" id="A0A183LII3"/>
<evidence type="ECO:0000256" key="9">
    <source>
        <dbReference type="RuleBase" id="RU010713"/>
    </source>
</evidence>
<evidence type="ECO:0000256" key="10">
    <source>
        <dbReference type="SAM" id="MobiDB-lite"/>
    </source>
</evidence>
<dbReference type="GO" id="GO:0034220">
    <property type="term" value="P:monoatomic ion transmembrane transport"/>
    <property type="evidence" value="ECO:0007669"/>
    <property type="project" value="UniProtKB-KW"/>
</dbReference>
<comment type="function">
    <text evidence="9">Structural component of the gap junctions.</text>
</comment>
<gene>
    <name evidence="9" type="primary">inx</name>
    <name evidence="11" type="ORF">SMRZ_LOCUS3608</name>
</gene>
<keyword evidence="5 9" id="KW-1133">Transmembrane helix</keyword>
<comment type="subcellular location">
    <subcellularLocation>
        <location evidence="1 9">Cell membrane</location>
        <topology evidence="1 9">Multi-pass membrane protein</topology>
    </subcellularLocation>
</comment>
<sequence>MVASEFIGYIQSFSVCNFVGFEDLADRANFQWNVIVLLLCMVLVTMRQYFMTPLVCYLPTTVSGVNADSYITNLCWIEGTFPINLTSGIVPHKLQEWDALRPQQMNYYQWVPLVLGLQAILYYIPRIIWSIFTYNRTGTDLQNLIRQANLITKEDGEKRQKMVQHIAKTLELLLFNRREYRTMDTLSSSFRRSLSFMPGKRHGNNLIYVYLTIKILYSIIGFFQLYLMYFFLRFNSYEGYWLFGYRLLTDIINGKQWTETQIFPRVGMCRHTLQHVGASNTLFAQCVLPINMLNEKIYIFLFFFLGSIMLLTILSIPLWLYRMGLKQRQRHFIKRFLKIADVYDRNDPKMALLTDRFMNEFLRKDGHFILRMLSMNAGDLITVEIVCNLFADYKKRFIGIDFRGPPSIVSKLHNNKYHHHHHDLDGYITTTTTAQQQHANDLTKLNNLDKNPSGFIRLEEGGTANLRQRSAIPSAPIYSENSIPPAYQYATGIKDSEIYPLSIVRNMPRDTTSTPIETNNNITNSNQYTPKKNDDNIIVHEKEQLNKVPKYTPTEV</sequence>
<evidence type="ECO:0000313" key="12">
    <source>
        <dbReference type="Proteomes" id="UP000277204"/>
    </source>
</evidence>
<evidence type="ECO:0000256" key="7">
    <source>
        <dbReference type="ARBA" id="ARBA00023136"/>
    </source>
</evidence>
<feature type="compositionally biased region" description="Polar residues" evidence="10">
    <location>
        <begin position="510"/>
        <end position="530"/>
    </location>
</feature>
<evidence type="ECO:0000256" key="2">
    <source>
        <dbReference type="ARBA" id="ARBA00022448"/>
    </source>
</evidence>
<protein>
    <recommendedName>
        <fullName evidence="9">Innexin</fullName>
    </recommendedName>
</protein>
<feature type="transmembrane region" description="Helical" evidence="9">
    <location>
        <begin position="297"/>
        <end position="321"/>
    </location>
</feature>
<dbReference type="PRINTS" id="PR01262">
    <property type="entry name" value="INNEXIN"/>
</dbReference>
<dbReference type="GO" id="GO:0005886">
    <property type="term" value="C:plasma membrane"/>
    <property type="evidence" value="ECO:0007669"/>
    <property type="project" value="UniProtKB-SubCell"/>
</dbReference>
<accession>A0A183LII3</accession>
<evidence type="ECO:0000256" key="4">
    <source>
        <dbReference type="ARBA" id="ARBA00022692"/>
    </source>
</evidence>
<dbReference type="PANTHER" id="PTHR11893:SF36">
    <property type="entry name" value="INNEXIN-5"/>
    <property type="match status" value="1"/>
</dbReference>
<organism evidence="11 12">
    <name type="scientific">Schistosoma margrebowiei</name>
    <dbReference type="NCBI Taxonomy" id="48269"/>
    <lineage>
        <taxon>Eukaryota</taxon>
        <taxon>Metazoa</taxon>
        <taxon>Spiralia</taxon>
        <taxon>Lophotrochozoa</taxon>
        <taxon>Platyhelminthes</taxon>
        <taxon>Trematoda</taxon>
        <taxon>Digenea</taxon>
        <taxon>Strigeidida</taxon>
        <taxon>Schistosomatoidea</taxon>
        <taxon>Schistosomatidae</taxon>
        <taxon>Schistosoma</taxon>
    </lineage>
</organism>
<dbReference type="EMBL" id="UZAI01001056">
    <property type="protein sequence ID" value="VDO58616.1"/>
    <property type="molecule type" value="Genomic_DNA"/>
</dbReference>
<dbReference type="Proteomes" id="UP000277204">
    <property type="component" value="Unassembled WGS sequence"/>
</dbReference>
<keyword evidence="2 9" id="KW-0813">Transport</keyword>
<dbReference type="STRING" id="48269.A0A183LII3"/>
<feature type="region of interest" description="Disordered" evidence="10">
    <location>
        <begin position="510"/>
        <end position="535"/>
    </location>
</feature>